<reference evidence="7 8" key="1">
    <citation type="submission" date="2024-09" db="EMBL/GenBank/DDBJ databases">
        <authorList>
            <person name="Sun Q."/>
            <person name="Mori K."/>
        </authorList>
    </citation>
    <scope>NUCLEOTIDE SEQUENCE [LARGE SCALE GENOMIC DNA]</scope>
    <source>
        <strain evidence="7 8">CCM 7650</strain>
    </source>
</reference>
<dbReference type="Proteomes" id="UP001589797">
    <property type="component" value="Unassembled WGS sequence"/>
</dbReference>
<dbReference type="InterPro" id="IPR004183">
    <property type="entry name" value="Xdiol_dOase_suB"/>
</dbReference>
<dbReference type="PANTHER" id="PTHR30096">
    <property type="entry name" value="4,5-DOPA DIOXYGENASE EXTRADIOL-LIKE PROTEIN"/>
    <property type="match status" value="1"/>
</dbReference>
<evidence type="ECO:0000313" key="7">
    <source>
        <dbReference type="EMBL" id="MFC0262945.1"/>
    </source>
</evidence>
<keyword evidence="4" id="KW-0862">Zinc</keyword>
<dbReference type="RefSeq" id="WP_382387402.1">
    <property type="nucleotide sequence ID" value="NZ_JBHLWI010000027.1"/>
</dbReference>
<evidence type="ECO:0000256" key="4">
    <source>
        <dbReference type="ARBA" id="ARBA00022833"/>
    </source>
</evidence>
<keyword evidence="8" id="KW-1185">Reference proteome</keyword>
<evidence type="ECO:0000259" key="6">
    <source>
        <dbReference type="Pfam" id="PF02900"/>
    </source>
</evidence>
<evidence type="ECO:0000256" key="2">
    <source>
        <dbReference type="ARBA" id="ARBA00007581"/>
    </source>
</evidence>
<evidence type="ECO:0000256" key="5">
    <source>
        <dbReference type="ARBA" id="ARBA00023002"/>
    </source>
</evidence>
<dbReference type="NCBIfam" id="NF007914">
    <property type="entry name" value="PRK10628.1"/>
    <property type="match status" value="1"/>
</dbReference>
<gene>
    <name evidence="7" type="primary">ygiD</name>
    <name evidence="7" type="ORF">ACFFIP_09650</name>
</gene>
<comment type="cofactor">
    <cofactor evidence="1">
        <name>Zn(2+)</name>
        <dbReference type="ChEBI" id="CHEBI:29105"/>
    </cofactor>
</comment>
<dbReference type="SUPFAM" id="SSF53213">
    <property type="entry name" value="LigB-like"/>
    <property type="match status" value="1"/>
</dbReference>
<dbReference type="InterPro" id="IPR014436">
    <property type="entry name" value="Extradiol_dOase_DODA"/>
</dbReference>
<keyword evidence="7" id="KW-0223">Dioxygenase</keyword>
<comment type="caution">
    <text evidence="7">The sequence shown here is derived from an EMBL/GenBank/DDBJ whole genome shotgun (WGS) entry which is preliminary data.</text>
</comment>
<dbReference type="PIRSF" id="PIRSF006157">
    <property type="entry name" value="Doxgns_DODA"/>
    <property type="match status" value="1"/>
</dbReference>
<evidence type="ECO:0000256" key="1">
    <source>
        <dbReference type="ARBA" id="ARBA00001947"/>
    </source>
</evidence>
<proteinExistence type="inferred from homology"/>
<keyword evidence="3" id="KW-0479">Metal-binding</keyword>
<evidence type="ECO:0000313" key="8">
    <source>
        <dbReference type="Proteomes" id="UP001589797"/>
    </source>
</evidence>
<feature type="domain" description="Extradiol ring-cleavage dioxygenase class III enzyme subunit B" evidence="6">
    <location>
        <begin position="23"/>
        <end position="188"/>
    </location>
</feature>
<keyword evidence="5 7" id="KW-0560">Oxidoreductase</keyword>
<dbReference type="Pfam" id="PF02900">
    <property type="entry name" value="LigB"/>
    <property type="match status" value="1"/>
</dbReference>
<dbReference type="PANTHER" id="PTHR30096:SF0">
    <property type="entry name" value="4,5-DOPA DIOXYGENASE EXTRADIOL-LIKE PROTEIN"/>
    <property type="match status" value="1"/>
</dbReference>
<dbReference type="Gene3D" id="3.40.830.10">
    <property type="entry name" value="LigB-like"/>
    <property type="match status" value="1"/>
</dbReference>
<evidence type="ECO:0000256" key="3">
    <source>
        <dbReference type="ARBA" id="ARBA00022723"/>
    </source>
</evidence>
<dbReference type="GO" id="GO:0050297">
    <property type="term" value="F:stizolobate synthase activity"/>
    <property type="evidence" value="ECO:0007669"/>
    <property type="project" value="UniProtKB-EC"/>
</dbReference>
<protein>
    <submittedName>
        <fullName evidence="7">4,5-DOPA dioxygenase extradiol</fullName>
        <ecNumber evidence="7">1.13.11.29</ecNumber>
    </submittedName>
</protein>
<accession>A0ABV6FSU1</accession>
<dbReference type="EC" id="1.13.11.29" evidence="7"/>
<comment type="similarity">
    <text evidence="2">Belongs to the DODA-type extradiol aromatic ring-opening dioxygenase family.</text>
</comment>
<sequence>MKLQDLNKMTAPLGKTPKMPVLFLGHGSPMNAIEENEFVQGFRNIARHIPKPNAILCISAHWETKGTFVTAMQNPPTIHDFGGFPKALFDVQYPAPGSPELAKETQSLITITEVGLDDKWGLDHGAWSVIKHLYPEADIPVIQMSIDYSQAPQYHYELAREIKSLREKGILVIGSGNMVHNLRMVEWRRLHETFGFDWAVEANEKMKAHILSGEHQPLINFRSQGKAFDLAIPTPEHYLPLLYALALKAPNEPVNLFNDQPLAGSLTMTSVKIG</sequence>
<dbReference type="EMBL" id="JBHLWI010000027">
    <property type="protein sequence ID" value="MFC0262945.1"/>
    <property type="molecule type" value="Genomic_DNA"/>
</dbReference>
<name>A0ABV6FSU1_9BACT</name>
<dbReference type="CDD" id="cd07363">
    <property type="entry name" value="45_DOPA_Dioxygenase"/>
    <property type="match status" value="1"/>
</dbReference>
<organism evidence="7 8">
    <name type="scientific">Fontibacter flavus</name>
    <dbReference type="NCBI Taxonomy" id="654838"/>
    <lineage>
        <taxon>Bacteria</taxon>
        <taxon>Pseudomonadati</taxon>
        <taxon>Bacteroidota</taxon>
        <taxon>Cytophagia</taxon>
        <taxon>Cytophagales</taxon>
        <taxon>Cyclobacteriaceae</taxon>
        <taxon>Fontibacter</taxon>
    </lineage>
</organism>